<name>A0A2V3U101_9HYPH</name>
<feature type="transmembrane region" description="Helical" evidence="1">
    <location>
        <begin position="37"/>
        <end position="58"/>
    </location>
</feature>
<dbReference type="Proteomes" id="UP000248021">
    <property type="component" value="Unassembled WGS sequence"/>
</dbReference>
<sequence length="75" mass="8251">MDAEFTCEEAGLRPGTRAFERCANVNYSRNRQQSQDAANAVALGAAAGVIGGAVIGAASTPRYYPYYRCNRWRCW</sequence>
<keyword evidence="1" id="KW-0472">Membrane</keyword>
<accession>A0A2V3U101</accession>
<keyword evidence="3" id="KW-1185">Reference proteome</keyword>
<keyword evidence="1" id="KW-0812">Transmembrane</keyword>
<organism evidence="2 3">
    <name type="scientific">Chelatococcus asaccharovorans</name>
    <dbReference type="NCBI Taxonomy" id="28210"/>
    <lineage>
        <taxon>Bacteria</taxon>
        <taxon>Pseudomonadati</taxon>
        <taxon>Pseudomonadota</taxon>
        <taxon>Alphaproteobacteria</taxon>
        <taxon>Hyphomicrobiales</taxon>
        <taxon>Chelatococcaceae</taxon>
        <taxon>Chelatococcus</taxon>
    </lineage>
</organism>
<reference evidence="2 3" key="1">
    <citation type="submission" date="2018-05" db="EMBL/GenBank/DDBJ databases">
        <title>Genomic Encyclopedia of Type Strains, Phase IV (KMG-IV): sequencing the most valuable type-strain genomes for metagenomic binning, comparative biology and taxonomic classification.</title>
        <authorList>
            <person name="Goeker M."/>
        </authorList>
    </citation>
    <scope>NUCLEOTIDE SEQUENCE [LARGE SCALE GENOMIC DNA]</scope>
    <source>
        <strain evidence="2 3">DSM 6462</strain>
    </source>
</reference>
<evidence type="ECO:0000313" key="3">
    <source>
        <dbReference type="Proteomes" id="UP000248021"/>
    </source>
</evidence>
<dbReference type="RefSeq" id="WP_245450038.1">
    <property type="nucleotide sequence ID" value="NZ_CAKNFM010000006.1"/>
</dbReference>
<evidence type="ECO:0000256" key="1">
    <source>
        <dbReference type="SAM" id="Phobius"/>
    </source>
</evidence>
<keyword evidence="1" id="KW-1133">Transmembrane helix</keyword>
<protein>
    <submittedName>
        <fullName evidence="2">Uncharacterized protein</fullName>
    </submittedName>
</protein>
<dbReference type="EMBL" id="QJJK01000009">
    <property type="protein sequence ID" value="PXW55779.1"/>
    <property type="molecule type" value="Genomic_DNA"/>
</dbReference>
<proteinExistence type="predicted"/>
<gene>
    <name evidence="2" type="ORF">C7450_109188</name>
</gene>
<evidence type="ECO:0000313" key="2">
    <source>
        <dbReference type="EMBL" id="PXW55779.1"/>
    </source>
</evidence>
<comment type="caution">
    <text evidence="2">The sequence shown here is derived from an EMBL/GenBank/DDBJ whole genome shotgun (WGS) entry which is preliminary data.</text>
</comment>
<dbReference type="AlphaFoldDB" id="A0A2V3U101"/>